<evidence type="ECO:0000313" key="1">
    <source>
        <dbReference type="EMBL" id="JAH79024.1"/>
    </source>
</evidence>
<protein>
    <submittedName>
        <fullName evidence="1">Uncharacterized protein</fullName>
    </submittedName>
</protein>
<name>A0A0E9VLL3_ANGAN</name>
<reference evidence="1" key="1">
    <citation type="submission" date="2014-11" db="EMBL/GenBank/DDBJ databases">
        <authorList>
            <person name="Amaro Gonzalez C."/>
        </authorList>
    </citation>
    <scope>NUCLEOTIDE SEQUENCE</scope>
</reference>
<dbReference type="AlphaFoldDB" id="A0A0E9VLL3"/>
<dbReference type="EMBL" id="GBXM01029553">
    <property type="protein sequence ID" value="JAH79024.1"/>
    <property type="molecule type" value="Transcribed_RNA"/>
</dbReference>
<accession>A0A0E9VLL3</accession>
<sequence length="17" mass="2031">MQPKFQHAKAFPFVLIK</sequence>
<reference evidence="1" key="2">
    <citation type="journal article" date="2015" name="Fish Shellfish Immunol.">
        <title>Early steps in the European eel (Anguilla anguilla)-Vibrio vulnificus interaction in the gills: Role of the RtxA13 toxin.</title>
        <authorList>
            <person name="Callol A."/>
            <person name="Pajuelo D."/>
            <person name="Ebbesson L."/>
            <person name="Teles M."/>
            <person name="MacKenzie S."/>
            <person name="Amaro C."/>
        </authorList>
    </citation>
    <scope>NUCLEOTIDE SEQUENCE</scope>
</reference>
<proteinExistence type="predicted"/>
<organism evidence="1">
    <name type="scientific">Anguilla anguilla</name>
    <name type="common">European freshwater eel</name>
    <name type="synonym">Muraena anguilla</name>
    <dbReference type="NCBI Taxonomy" id="7936"/>
    <lineage>
        <taxon>Eukaryota</taxon>
        <taxon>Metazoa</taxon>
        <taxon>Chordata</taxon>
        <taxon>Craniata</taxon>
        <taxon>Vertebrata</taxon>
        <taxon>Euteleostomi</taxon>
        <taxon>Actinopterygii</taxon>
        <taxon>Neopterygii</taxon>
        <taxon>Teleostei</taxon>
        <taxon>Anguilliformes</taxon>
        <taxon>Anguillidae</taxon>
        <taxon>Anguilla</taxon>
    </lineage>
</organism>